<name>A0AAW2X7A5_9LAMI</name>
<keyword evidence="1" id="KW-0472">Membrane</keyword>
<gene>
    <name evidence="2" type="ORF">Slati_1558300</name>
</gene>
<keyword evidence="1" id="KW-1133">Transmembrane helix</keyword>
<comment type="caution">
    <text evidence="2">The sequence shown here is derived from an EMBL/GenBank/DDBJ whole genome shotgun (WGS) entry which is preliminary data.</text>
</comment>
<proteinExistence type="predicted"/>
<protein>
    <submittedName>
        <fullName evidence="2">Delta(7)-sterol-C5(6)-desaturase</fullName>
    </submittedName>
</protein>
<evidence type="ECO:0000256" key="1">
    <source>
        <dbReference type="SAM" id="Phobius"/>
    </source>
</evidence>
<dbReference type="AlphaFoldDB" id="A0AAW2X7A5"/>
<keyword evidence="1" id="KW-0812">Transmembrane</keyword>
<reference evidence="2" key="2">
    <citation type="journal article" date="2024" name="Plant">
        <title>Genomic evolution and insights into agronomic trait innovations of Sesamum species.</title>
        <authorList>
            <person name="Miao H."/>
            <person name="Wang L."/>
            <person name="Qu L."/>
            <person name="Liu H."/>
            <person name="Sun Y."/>
            <person name="Le M."/>
            <person name="Wang Q."/>
            <person name="Wei S."/>
            <person name="Zheng Y."/>
            <person name="Lin W."/>
            <person name="Duan Y."/>
            <person name="Cao H."/>
            <person name="Xiong S."/>
            <person name="Wang X."/>
            <person name="Wei L."/>
            <person name="Li C."/>
            <person name="Ma Q."/>
            <person name="Ju M."/>
            <person name="Zhao R."/>
            <person name="Li G."/>
            <person name="Mu C."/>
            <person name="Tian Q."/>
            <person name="Mei H."/>
            <person name="Zhang T."/>
            <person name="Gao T."/>
            <person name="Zhang H."/>
        </authorList>
    </citation>
    <scope>NUCLEOTIDE SEQUENCE</scope>
    <source>
        <strain evidence="2">KEN1</strain>
    </source>
</reference>
<evidence type="ECO:0000313" key="2">
    <source>
        <dbReference type="EMBL" id="KAL0450019.1"/>
    </source>
</evidence>
<sequence>MEDYLKSFVEETSGYNDIVLGSLLPDNWWVPLSHFYRGWLRNYIAGTLLYLLSGILWCFYIYHLKRNVYVPKGL</sequence>
<dbReference type="EMBL" id="JACGWN010000005">
    <property type="protein sequence ID" value="KAL0450019.1"/>
    <property type="molecule type" value="Genomic_DNA"/>
</dbReference>
<feature type="transmembrane region" description="Helical" evidence="1">
    <location>
        <begin position="43"/>
        <end position="62"/>
    </location>
</feature>
<organism evidence="2">
    <name type="scientific">Sesamum latifolium</name>
    <dbReference type="NCBI Taxonomy" id="2727402"/>
    <lineage>
        <taxon>Eukaryota</taxon>
        <taxon>Viridiplantae</taxon>
        <taxon>Streptophyta</taxon>
        <taxon>Embryophyta</taxon>
        <taxon>Tracheophyta</taxon>
        <taxon>Spermatophyta</taxon>
        <taxon>Magnoliopsida</taxon>
        <taxon>eudicotyledons</taxon>
        <taxon>Gunneridae</taxon>
        <taxon>Pentapetalae</taxon>
        <taxon>asterids</taxon>
        <taxon>lamiids</taxon>
        <taxon>Lamiales</taxon>
        <taxon>Pedaliaceae</taxon>
        <taxon>Sesamum</taxon>
    </lineage>
</organism>
<accession>A0AAW2X7A5</accession>
<reference evidence="2" key="1">
    <citation type="submission" date="2020-06" db="EMBL/GenBank/DDBJ databases">
        <authorList>
            <person name="Li T."/>
            <person name="Hu X."/>
            <person name="Zhang T."/>
            <person name="Song X."/>
            <person name="Zhang H."/>
            <person name="Dai N."/>
            <person name="Sheng W."/>
            <person name="Hou X."/>
            <person name="Wei L."/>
        </authorList>
    </citation>
    <scope>NUCLEOTIDE SEQUENCE</scope>
    <source>
        <strain evidence="2">KEN1</strain>
        <tissue evidence="2">Leaf</tissue>
    </source>
</reference>